<name>A0A3S3M0S7_9MICO</name>
<dbReference type="InterPro" id="IPR046335">
    <property type="entry name" value="LacI/GalR-like_sensor"/>
</dbReference>
<protein>
    <submittedName>
        <fullName evidence="5">LacI family transcriptional regulator</fullName>
    </submittedName>
</protein>
<keyword evidence="1" id="KW-0805">Transcription regulation</keyword>
<sequence length="359" mass="37503">MNTKRAAITDVAAAAGVSRSTVSNYLNHPDVLSASTRERIARAIAELHFVPSDAARKISSGDTGTIGYIAFEFTNPFSGVIADAIERRALETGRTVLIANSAGSTRRQLEYLDLFERKRVSGIIIATLEELEPRLEEMKRRGMPAVISGRRSTSDQIASVSADDATGGYLAARHLLDIGRRRIAFVGGPFSVKQVSERFDGASRAVEETAGATLIAVRADERSMNAGFAAGVELATSGSAVPDGVFAVNDLVGLGVVRGLASCGVEVPRDVAVIGFDGDDIAAVAAIPLSTISTSGDTVGETAVDLLLAELGVPTREFPTRQRIVEPKLVVRPSTVGDVAPVTPPSVSGAVGRSTTSVS</sequence>
<dbReference type="Pfam" id="PF00356">
    <property type="entry name" value="LacI"/>
    <property type="match status" value="1"/>
</dbReference>
<dbReference type="EMBL" id="RBZY01000001">
    <property type="protein sequence ID" value="RWR23422.1"/>
    <property type="molecule type" value="Genomic_DNA"/>
</dbReference>
<dbReference type="Pfam" id="PF13377">
    <property type="entry name" value="Peripla_BP_3"/>
    <property type="match status" value="1"/>
</dbReference>
<dbReference type="PANTHER" id="PTHR30146">
    <property type="entry name" value="LACI-RELATED TRANSCRIPTIONAL REPRESSOR"/>
    <property type="match status" value="1"/>
</dbReference>
<organism evidence="5 6">
    <name type="scientific">Microbacterium enclense</name>
    <dbReference type="NCBI Taxonomy" id="993073"/>
    <lineage>
        <taxon>Bacteria</taxon>
        <taxon>Bacillati</taxon>
        <taxon>Actinomycetota</taxon>
        <taxon>Actinomycetes</taxon>
        <taxon>Micrococcales</taxon>
        <taxon>Microbacteriaceae</taxon>
        <taxon>Microbacterium</taxon>
    </lineage>
</organism>
<keyword evidence="3" id="KW-0804">Transcription</keyword>
<comment type="caution">
    <text evidence="5">The sequence shown here is derived from an EMBL/GenBank/DDBJ whole genome shotgun (WGS) entry which is preliminary data.</text>
</comment>
<evidence type="ECO:0000259" key="4">
    <source>
        <dbReference type="PROSITE" id="PS50932"/>
    </source>
</evidence>
<dbReference type="Gene3D" id="1.10.260.40">
    <property type="entry name" value="lambda repressor-like DNA-binding domains"/>
    <property type="match status" value="1"/>
</dbReference>
<dbReference type="GO" id="GO:0003700">
    <property type="term" value="F:DNA-binding transcription factor activity"/>
    <property type="evidence" value="ECO:0007669"/>
    <property type="project" value="TreeGrafter"/>
</dbReference>
<accession>A0A3S3M0S7</accession>
<dbReference type="SMART" id="SM00354">
    <property type="entry name" value="HTH_LACI"/>
    <property type="match status" value="1"/>
</dbReference>
<dbReference type="GO" id="GO:0000976">
    <property type="term" value="F:transcription cis-regulatory region binding"/>
    <property type="evidence" value="ECO:0007669"/>
    <property type="project" value="TreeGrafter"/>
</dbReference>
<dbReference type="OrthoDB" id="37081at2"/>
<dbReference type="CDD" id="cd01392">
    <property type="entry name" value="HTH_LacI"/>
    <property type="match status" value="1"/>
</dbReference>
<dbReference type="Gene3D" id="3.40.50.2300">
    <property type="match status" value="2"/>
</dbReference>
<reference evidence="5 6" key="1">
    <citation type="journal article" date="2018" name="Front. Microbiol.">
        <title>Novel Insights Into Bacterial Dimethylsulfoniopropionate Catabolism in the East China Sea.</title>
        <authorList>
            <person name="Liu J."/>
            <person name="Liu J."/>
            <person name="Zhang S.H."/>
            <person name="Liang J."/>
            <person name="Lin H."/>
            <person name="Song D."/>
            <person name="Yang G.P."/>
            <person name="Todd J.D."/>
            <person name="Zhang X.H."/>
        </authorList>
    </citation>
    <scope>NUCLEOTIDE SEQUENCE [LARGE SCALE GENOMIC DNA]</scope>
    <source>
        <strain evidence="5 6">ZYFD042</strain>
    </source>
</reference>
<dbReference type="SUPFAM" id="SSF47413">
    <property type="entry name" value="lambda repressor-like DNA-binding domains"/>
    <property type="match status" value="1"/>
</dbReference>
<dbReference type="SUPFAM" id="SSF53822">
    <property type="entry name" value="Periplasmic binding protein-like I"/>
    <property type="match status" value="1"/>
</dbReference>
<dbReference type="InterPro" id="IPR010982">
    <property type="entry name" value="Lambda_DNA-bd_dom_sf"/>
</dbReference>
<dbReference type="AlphaFoldDB" id="A0A3S3M0S7"/>
<evidence type="ECO:0000256" key="2">
    <source>
        <dbReference type="ARBA" id="ARBA00023125"/>
    </source>
</evidence>
<dbReference type="RefSeq" id="WP_128216222.1">
    <property type="nucleotide sequence ID" value="NZ_RBZY01000001.1"/>
</dbReference>
<dbReference type="PANTHER" id="PTHR30146:SF109">
    <property type="entry name" value="HTH-TYPE TRANSCRIPTIONAL REGULATOR GALS"/>
    <property type="match status" value="1"/>
</dbReference>
<evidence type="ECO:0000313" key="6">
    <source>
        <dbReference type="Proteomes" id="UP000285970"/>
    </source>
</evidence>
<dbReference type="PROSITE" id="PS50932">
    <property type="entry name" value="HTH_LACI_2"/>
    <property type="match status" value="1"/>
</dbReference>
<keyword evidence="2" id="KW-0238">DNA-binding</keyword>
<feature type="domain" description="HTH lacI-type" evidence="4">
    <location>
        <begin position="8"/>
        <end position="60"/>
    </location>
</feature>
<dbReference type="Proteomes" id="UP000285970">
    <property type="component" value="Unassembled WGS sequence"/>
</dbReference>
<dbReference type="PROSITE" id="PS00356">
    <property type="entry name" value="HTH_LACI_1"/>
    <property type="match status" value="1"/>
</dbReference>
<evidence type="ECO:0000256" key="3">
    <source>
        <dbReference type="ARBA" id="ARBA00023163"/>
    </source>
</evidence>
<proteinExistence type="predicted"/>
<gene>
    <name evidence="5" type="ORF">D8Y23_00525</name>
</gene>
<dbReference type="InterPro" id="IPR028082">
    <property type="entry name" value="Peripla_BP_I"/>
</dbReference>
<evidence type="ECO:0000313" key="5">
    <source>
        <dbReference type="EMBL" id="RWR23422.1"/>
    </source>
</evidence>
<evidence type="ECO:0000256" key="1">
    <source>
        <dbReference type="ARBA" id="ARBA00023015"/>
    </source>
</evidence>
<dbReference type="InterPro" id="IPR000843">
    <property type="entry name" value="HTH_LacI"/>
</dbReference>